<dbReference type="InterPro" id="IPR019775">
    <property type="entry name" value="WD40_repeat_CS"/>
</dbReference>
<accession>A0A835YTD9</accession>
<keyword evidence="6" id="KW-1185">Reference proteome</keyword>
<dbReference type="InterPro" id="IPR036322">
    <property type="entry name" value="WD40_repeat_dom_sf"/>
</dbReference>
<dbReference type="SMART" id="SM00320">
    <property type="entry name" value="WD40"/>
    <property type="match status" value="4"/>
</dbReference>
<dbReference type="Pfam" id="PF00400">
    <property type="entry name" value="WD40"/>
    <property type="match status" value="3"/>
</dbReference>
<dbReference type="EMBL" id="JAFCMP010000334">
    <property type="protein sequence ID" value="KAG5181246.1"/>
    <property type="molecule type" value="Genomic_DNA"/>
</dbReference>
<dbReference type="InterPro" id="IPR015943">
    <property type="entry name" value="WD40/YVTN_repeat-like_dom_sf"/>
</dbReference>
<feature type="repeat" description="WD" evidence="3">
    <location>
        <begin position="124"/>
        <end position="166"/>
    </location>
</feature>
<dbReference type="PROSITE" id="PS50082">
    <property type="entry name" value="WD_REPEATS_2"/>
    <property type="match status" value="3"/>
</dbReference>
<dbReference type="GO" id="GO:0006283">
    <property type="term" value="P:transcription-coupled nucleotide-excision repair"/>
    <property type="evidence" value="ECO:0007669"/>
    <property type="project" value="InterPro"/>
</dbReference>
<dbReference type="PROSITE" id="PS00678">
    <property type="entry name" value="WD_REPEATS_1"/>
    <property type="match status" value="1"/>
</dbReference>
<name>A0A835YTD9_9STRA</name>
<protein>
    <submittedName>
        <fullName evidence="5">WD40-repeat-containing domain protein</fullName>
    </submittedName>
</protein>
<evidence type="ECO:0000256" key="3">
    <source>
        <dbReference type="PROSITE-ProRule" id="PRU00221"/>
    </source>
</evidence>
<dbReference type="InterPro" id="IPR001680">
    <property type="entry name" value="WD40_rpt"/>
</dbReference>
<feature type="repeat" description="WD" evidence="3">
    <location>
        <begin position="182"/>
        <end position="217"/>
    </location>
</feature>
<dbReference type="GO" id="GO:0031464">
    <property type="term" value="C:Cul4A-RING E3 ubiquitin ligase complex"/>
    <property type="evidence" value="ECO:0007669"/>
    <property type="project" value="TreeGrafter"/>
</dbReference>
<dbReference type="PROSITE" id="PS50294">
    <property type="entry name" value="WD_REPEATS_REGION"/>
    <property type="match status" value="3"/>
</dbReference>
<dbReference type="AlphaFoldDB" id="A0A835YTD9"/>
<dbReference type="GO" id="GO:0000209">
    <property type="term" value="P:protein polyubiquitination"/>
    <property type="evidence" value="ECO:0007669"/>
    <property type="project" value="TreeGrafter"/>
</dbReference>
<dbReference type="SUPFAM" id="SSF50978">
    <property type="entry name" value="WD40 repeat-like"/>
    <property type="match status" value="1"/>
</dbReference>
<dbReference type="Proteomes" id="UP000664859">
    <property type="component" value="Unassembled WGS sequence"/>
</dbReference>
<keyword evidence="2" id="KW-0677">Repeat</keyword>
<evidence type="ECO:0000256" key="4">
    <source>
        <dbReference type="SAM" id="MobiDB-lite"/>
    </source>
</evidence>
<reference evidence="5" key="1">
    <citation type="submission" date="2021-02" db="EMBL/GenBank/DDBJ databases">
        <title>First Annotated Genome of the Yellow-green Alga Tribonema minus.</title>
        <authorList>
            <person name="Mahan K.M."/>
        </authorList>
    </citation>
    <scope>NUCLEOTIDE SEQUENCE</scope>
    <source>
        <strain evidence="5">UTEX B ZZ1240</strain>
    </source>
</reference>
<feature type="compositionally biased region" description="Gly residues" evidence="4">
    <location>
        <begin position="359"/>
        <end position="370"/>
    </location>
</feature>
<feature type="compositionally biased region" description="Acidic residues" evidence="4">
    <location>
        <begin position="347"/>
        <end position="358"/>
    </location>
</feature>
<dbReference type="Gene3D" id="2.130.10.10">
    <property type="entry name" value="YVTN repeat-like/Quinoprotein amine dehydrogenase"/>
    <property type="match status" value="1"/>
</dbReference>
<dbReference type="GO" id="GO:0000109">
    <property type="term" value="C:nucleotide-excision repair complex"/>
    <property type="evidence" value="ECO:0007669"/>
    <property type="project" value="TreeGrafter"/>
</dbReference>
<gene>
    <name evidence="5" type="ORF">JKP88DRAFT_346655</name>
</gene>
<proteinExistence type="predicted"/>
<evidence type="ECO:0000256" key="2">
    <source>
        <dbReference type="ARBA" id="ARBA00022737"/>
    </source>
</evidence>
<dbReference type="PANTHER" id="PTHR46202">
    <property type="entry name" value="DNA EXCISION REPAIR PROTEIN ERCC-8"/>
    <property type="match status" value="1"/>
</dbReference>
<comment type="caution">
    <text evidence="5">The sequence shown here is derived from an EMBL/GenBank/DDBJ whole genome shotgun (WGS) entry which is preliminary data.</text>
</comment>
<feature type="region of interest" description="Disordered" evidence="4">
    <location>
        <begin position="342"/>
        <end position="388"/>
    </location>
</feature>
<dbReference type="OrthoDB" id="361494at2759"/>
<dbReference type="PANTHER" id="PTHR46202:SF1">
    <property type="entry name" value="DNA EXCISION REPAIR PROTEIN ERCC-8"/>
    <property type="match status" value="1"/>
</dbReference>
<evidence type="ECO:0000313" key="6">
    <source>
        <dbReference type="Proteomes" id="UP000664859"/>
    </source>
</evidence>
<evidence type="ECO:0000313" key="5">
    <source>
        <dbReference type="EMBL" id="KAG5181246.1"/>
    </source>
</evidence>
<keyword evidence="1 3" id="KW-0853">WD repeat</keyword>
<feature type="repeat" description="WD" evidence="3">
    <location>
        <begin position="301"/>
        <end position="333"/>
    </location>
</feature>
<evidence type="ECO:0000256" key="1">
    <source>
        <dbReference type="ARBA" id="ARBA00022574"/>
    </source>
</evidence>
<sequence>MADSTTVVALIKAAQHEERLCGAVLGATRPRQSQQQHRRRLELNTDVELQSPHRCPVSWLDVDQSEGRYLLTAAADGAIALFDLDSKGVITDADGGGQLRRRIKRLSLAPRTPPAAHRTAEAALRGHCYAASAVQWYPVDNGLFISAGMDGVVKAWDTNTFKVVLDFNLPAMVFAAALPPSSAGHSGEVWAVAWSPADEYLLASGATDCRVRLWDIRRSGASACLMILDQNQTAGEYTRLLLWETPSGANTLTHYLGTKNRRVKPFRMAPAEDLVFFPVEGTGDVLGFPVNTHDGRAECALRGHFETVQACAYRATTQELITSGADGLVLLWSCPATRGVAGGAAQDEADDWSSDDEGGSNGAADTGGGAFVPPILMQEPPRRRGRAS</sequence>
<dbReference type="InterPro" id="IPR042238">
    <property type="entry name" value="Rad28/ERCC8/Ckn1/ATCSA-1"/>
</dbReference>
<dbReference type="GO" id="GO:0043161">
    <property type="term" value="P:proteasome-mediated ubiquitin-dependent protein catabolic process"/>
    <property type="evidence" value="ECO:0007669"/>
    <property type="project" value="TreeGrafter"/>
</dbReference>
<organism evidence="5 6">
    <name type="scientific">Tribonema minus</name>
    <dbReference type="NCBI Taxonomy" id="303371"/>
    <lineage>
        <taxon>Eukaryota</taxon>
        <taxon>Sar</taxon>
        <taxon>Stramenopiles</taxon>
        <taxon>Ochrophyta</taxon>
        <taxon>PX clade</taxon>
        <taxon>Xanthophyceae</taxon>
        <taxon>Tribonematales</taxon>
        <taxon>Tribonemataceae</taxon>
        <taxon>Tribonema</taxon>
    </lineage>
</organism>